<comment type="caution">
    <text evidence="8">The sequence shown here is derived from an EMBL/GenBank/DDBJ whole genome shotgun (WGS) entry which is preliminary data.</text>
</comment>
<protein>
    <recommendedName>
        <fullName evidence="7">CCHC-type domain-containing protein</fullName>
    </recommendedName>
</protein>
<keyword evidence="2" id="KW-0479">Metal-binding</keyword>
<dbReference type="FunFam" id="4.10.60.10:FF:000002">
    <property type="entry name" value="cellular nucleic acid-binding protein-like isoform X1"/>
    <property type="match status" value="1"/>
</dbReference>
<keyword evidence="1" id="KW-0507">mRNA processing</keyword>
<dbReference type="Pfam" id="PF00098">
    <property type="entry name" value="zf-CCHC"/>
    <property type="match status" value="4"/>
</dbReference>
<dbReference type="InterPro" id="IPR051714">
    <property type="entry name" value="Znf_CCHC_NABP"/>
</dbReference>
<dbReference type="InterPro" id="IPR001878">
    <property type="entry name" value="Znf_CCHC"/>
</dbReference>
<evidence type="ECO:0000256" key="1">
    <source>
        <dbReference type="ARBA" id="ARBA00022664"/>
    </source>
</evidence>
<dbReference type="OrthoDB" id="2527451at2759"/>
<reference evidence="8 9" key="1">
    <citation type="journal article" date="2020" name="ISME J.">
        <title>Uncovering the hidden diversity of litter-decomposition mechanisms in mushroom-forming fungi.</title>
        <authorList>
            <person name="Floudas D."/>
            <person name="Bentzer J."/>
            <person name="Ahren D."/>
            <person name="Johansson T."/>
            <person name="Persson P."/>
            <person name="Tunlid A."/>
        </authorList>
    </citation>
    <scope>NUCLEOTIDE SEQUENCE [LARGE SCALE GENOMIC DNA]</scope>
    <source>
        <strain evidence="8 9">CBS 146.42</strain>
    </source>
</reference>
<dbReference type="GO" id="GO:0006397">
    <property type="term" value="P:mRNA processing"/>
    <property type="evidence" value="ECO:0007669"/>
    <property type="project" value="UniProtKB-KW"/>
</dbReference>
<evidence type="ECO:0000256" key="6">
    <source>
        <dbReference type="PROSITE-ProRule" id="PRU00047"/>
    </source>
</evidence>
<gene>
    <name evidence="8" type="ORF">D9756_001181</name>
</gene>
<dbReference type="AlphaFoldDB" id="A0A8H5G540"/>
<evidence type="ECO:0000313" key="8">
    <source>
        <dbReference type="EMBL" id="KAF5358455.1"/>
    </source>
</evidence>
<dbReference type="PANTHER" id="PTHR23002">
    <property type="entry name" value="ZINC FINGER CCHC DOMAIN CONTAINING PROTEIN"/>
    <property type="match status" value="1"/>
</dbReference>
<dbReference type="InterPro" id="IPR036875">
    <property type="entry name" value="Znf_CCHC_sf"/>
</dbReference>
<evidence type="ECO:0000256" key="4">
    <source>
        <dbReference type="ARBA" id="ARBA00022771"/>
    </source>
</evidence>
<evidence type="ECO:0000259" key="7">
    <source>
        <dbReference type="PROSITE" id="PS50158"/>
    </source>
</evidence>
<keyword evidence="3" id="KW-0677">Repeat</keyword>
<dbReference type="SUPFAM" id="SSF57756">
    <property type="entry name" value="Retrovirus zinc finger-like domains"/>
    <property type="match status" value="3"/>
</dbReference>
<organism evidence="8 9">
    <name type="scientific">Leucocoprinus leucothites</name>
    <dbReference type="NCBI Taxonomy" id="201217"/>
    <lineage>
        <taxon>Eukaryota</taxon>
        <taxon>Fungi</taxon>
        <taxon>Dikarya</taxon>
        <taxon>Basidiomycota</taxon>
        <taxon>Agaricomycotina</taxon>
        <taxon>Agaricomycetes</taxon>
        <taxon>Agaricomycetidae</taxon>
        <taxon>Agaricales</taxon>
        <taxon>Agaricineae</taxon>
        <taxon>Agaricaceae</taxon>
        <taxon>Leucocoprinus</taxon>
    </lineage>
</organism>
<dbReference type="GO" id="GO:0008270">
    <property type="term" value="F:zinc ion binding"/>
    <property type="evidence" value="ECO:0007669"/>
    <property type="project" value="UniProtKB-KW"/>
</dbReference>
<feature type="domain" description="CCHC-type" evidence="7">
    <location>
        <begin position="83"/>
        <end position="98"/>
    </location>
</feature>
<evidence type="ECO:0000313" key="9">
    <source>
        <dbReference type="Proteomes" id="UP000559027"/>
    </source>
</evidence>
<dbReference type="EMBL" id="JAACJO010000005">
    <property type="protein sequence ID" value="KAF5358455.1"/>
    <property type="molecule type" value="Genomic_DNA"/>
</dbReference>
<evidence type="ECO:0000256" key="3">
    <source>
        <dbReference type="ARBA" id="ARBA00022737"/>
    </source>
</evidence>
<name>A0A8H5G540_9AGAR</name>
<keyword evidence="4 6" id="KW-0863">Zinc-finger</keyword>
<sequence>MPVLVSFFISDILWASRSDACSFARCVSAITAVEKATFLVIVPKRPRPSLATSAARKVTLWSRDCTQSSSSGGGGGFSGSQECYRCGKTGHIARACPESSGGSGGGYSSFGGGGGGGDRSQKTCYTCGGVGHMSRDCAQGSKCYNCSQPGHISRDCPQPQKRACYSCGSEGHISRDCPKATTDA</sequence>
<feature type="domain" description="CCHC-type" evidence="7">
    <location>
        <begin position="164"/>
        <end position="179"/>
    </location>
</feature>
<feature type="domain" description="CCHC-type" evidence="7">
    <location>
        <begin position="124"/>
        <end position="139"/>
    </location>
</feature>
<dbReference type="PROSITE" id="PS50158">
    <property type="entry name" value="ZF_CCHC"/>
    <property type="match status" value="4"/>
</dbReference>
<feature type="domain" description="CCHC-type" evidence="7">
    <location>
        <begin position="142"/>
        <end position="158"/>
    </location>
</feature>
<keyword evidence="5" id="KW-0862">Zinc</keyword>
<dbReference type="Proteomes" id="UP000559027">
    <property type="component" value="Unassembled WGS sequence"/>
</dbReference>
<keyword evidence="9" id="KW-1185">Reference proteome</keyword>
<proteinExistence type="predicted"/>
<dbReference type="Gene3D" id="4.10.60.10">
    <property type="entry name" value="Zinc finger, CCHC-type"/>
    <property type="match status" value="4"/>
</dbReference>
<evidence type="ECO:0000256" key="5">
    <source>
        <dbReference type="ARBA" id="ARBA00022833"/>
    </source>
</evidence>
<dbReference type="SMART" id="SM00343">
    <property type="entry name" value="ZnF_C2HC"/>
    <property type="match status" value="4"/>
</dbReference>
<evidence type="ECO:0000256" key="2">
    <source>
        <dbReference type="ARBA" id="ARBA00022723"/>
    </source>
</evidence>
<dbReference type="GO" id="GO:0003676">
    <property type="term" value="F:nucleic acid binding"/>
    <property type="evidence" value="ECO:0007669"/>
    <property type="project" value="InterPro"/>
</dbReference>
<accession>A0A8H5G540</accession>